<dbReference type="AlphaFoldDB" id="A0A653BJ69"/>
<dbReference type="EMBL" id="CAACVG010001765">
    <property type="protein sequence ID" value="VEN35647.1"/>
    <property type="molecule type" value="Genomic_DNA"/>
</dbReference>
<reference evidence="1 2" key="1">
    <citation type="submission" date="2019-01" db="EMBL/GenBank/DDBJ databases">
        <authorList>
            <person name="Sayadi A."/>
        </authorList>
    </citation>
    <scope>NUCLEOTIDE SEQUENCE [LARGE SCALE GENOMIC DNA]</scope>
</reference>
<evidence type="ECO:0000313" key="2">
    <source>
        <dbReference type="Proteomes" id="UP000410492"/>
    </source>
</evidence>
<evidence type="ECO:0000313" key="1">
    <source>
        <dbReference type="EMBL" id="VEN35647.1"/>
    </source>
</evidence>
<protein>
    <submittedName>
        <fullName evidence="1">Uncharacterized protein</fullName>
    </submittedName>
</protein>
<keyword evidence="2" id="KW-1185">Reference proteome</keyword>
<sequence length="404" mass="44906">MVVGCRTQQLLKNGKNVSFSLISSVSMYSPVGARYKNYVKTTVQSGCSKDTIVRLYCACRRFYSTDYQWPNEIKASFSKLTAQEAVLLSHIPTILTEENVSLAAYDEIESLIQDVNVYVGDKLLVISNGSVYLDTNVLRTTLSKLMSQLIHDSYKGNALLGFPLKQAANLQIRVSTDQLKALIGDRGVPLSYLQAALPHGRSRRSIPFAVASISKQLFKFVLTFINTKINNALLNASNNVMALYVTDLPTQPVLRQVASLSNSVVKEVAQLITYIRTKINEVFDSVIQGRNSTTDGNLRAKRDLEEFWFGDVIDTFSLEEHMGIPHSRTRRDLSTTIGEFIVKIKNVFFSFTAVLNASLKEYITARLNKTVYISVGKLIVSPVVKVFDTVINVILPCTSCTSLG</sequence>
<proteinExistence type="predicted"/>
<accession>A0A653BJ69</accession>
<name>A0A653BJ69_CALMS</name>
<gene>
    <name evidence="1" type="ORF">CALMAC_LOCUS1507</name>
</gene>
<dbReference type="OrthoDB" id="6728798at2759"/>
<organism evidence="1 2">
    <name type="scientific">Callosobruchus maculatus</name>
    <name type="common">Southern cowpea weevil</name>
    <name type="synonym">Pulse bruchid</name>
    <dbReference type="NCBI Taxonomy" id="64391"/>
    <lineage>
        <taxon>Eukaryota</taxon>
        <taxon>Metazoa</taxon>
        <taxon>Ecdysozoa</taxon>
        <taxon>Arthropoda</taxon>
        <taxon>Hexapoda</taxon>
        <taxon>Insecta</taxon>
        <taxon>Pterygota</taxon>
        <taxon>Neoptera</taxon>
        <taxon>Endopterygota</taxon>
        <taxon>Coleoptera</taxon>
        <taxon>Polyphaga</taxon>
        <taxon>Cucujiformia</taxon>
        <taxon>Chrysomeloidea</taxon>
        <taxon>Chrysomelidae</taxon>
        <taxon>Bruchinae</taxon>
        <taxon>Bruchini</taxon>
        <taxon>Callosobruchus</taxon>
    </lineage>
</organism>
<dbReference type="Proteomes" id="UP000410492">
    <property type="component" value="Unassembled WGS sequence"/>
</dbReference>